<evidence type="ECO:0000313" key="1">
    <source>
        <dbReference type="EMBL" id="MCF2869445.1"/>
    </source>
</evidence>
<comment type="caution">
    <text evidence="1">The sequence shown here is derived from an EMBL/GenBank/DDBJ whole genome shotgun (WGS) entry which is preliminary data.</text>
</comment>
<evidence type="ECO:0000313" key="2">
    <source>
        <dbReference type="Proteomes" id="UP001200557"/>
    </source>
</evidence>
<reference evidence="1 2" key="1">
    <citation type="submission" date="2022-01" db="EMBL/GenBank/DDBJ databases">
        <title>Octadecabacter sp. nov., isolated from a marine alga.</title>
        <authorList>
            <person name="Jin M.S."/>
            <person name="Kim H.M."/>
            <person name="Han D.M."/>
            <person name="Jung J.J."/>
            <person name="Jeon C.O."/>
        </authorList>
    </citation>
    <scope>NUCLEOTIDE SEQUENCE [LARGE SCALE GENOMIC DNA]</scope>
    <source>
        <strain evidence="1 2">G9-8</strain>
    </source>
</reference>
<gene>
    <name evidence="1" type="ORF">L0664_00045</name>
</gene>
<name>A0ABS9CSN2_9RHOB</name>
<keyword evidence="2" id="KW-1185">Reference proteome</keyword>
<proteinExistence type="predicted"/>
<protein>
    <submittedName>
        <fullName evidence="1">Uncharacterized protein</fullName>
    </submittedName>
</protein>
<dbReference type="Proteomes" id="UP001200557">
    <property type="component" value="Unassembled WGS sequence"/>
</dbReference>
<sequence>MSVASTKLAHRKIMSAEAQMAYTKVMPKRIYEDKDRLRLAQRVKPELFLTLATNQSMSLERMKWKAREFLACMDEYMLGRNWSKKPMPQRMDGLLYVEHEHSSIGS</sequence>
<accession>A0ABS9CSN2</accession>
<dbReference type="RefSeq" id="WP_235223578.1">
    <property type="nucleotide sequence ID" value="NZ_JAKGAQ010000001.1"/>
</dbReference>
<organism evidence="1 2">
    <name type="scientific">Octadecabacter dasysiphoniae</name>
    <dbReference type="NCBI Taxonomy" id="2909341"/>
    <lineage>
        <taxon>Bacteria</taxon>
        <taxon>Pseudomonadati</taxon>
        <taxon>Pseudomonadota</taxon>
        <taxon>Alphaproteobacteria</taxon>
        <taxon>Rhodobacterales</taxon>
        <taxon>Roseobacteraceae</taxon>
        <taxon>Octadecabacter</taxon>
    </lineage>
</organism>
<dbReference type="EMBL" id="JAKGAQ010000001">
    <property type="protein sequence ID" value="MCF2869445.1"/>
    <property type="molecule type" value="Genomic_DNA"/>
</dbReference>